<dbReference type="GO" id="GO:0004386">
    <property type="term" value="F:helicase activity"/>
    <property type="evidence" value="ECO:0007669"/>
    <property type="project" value="UniProtKB-UniRule"/>
</dbReference>
<evidence type="ECO:0000313" key="8">
    <source>
        <dbReference type="EMBL" id="KIY72674.1"/>
    </source>
</evidence>
<accession>A0A0D7BRA5</accession>
<dbReference type="PROSITE" id="PS51198">
    <property type="entry name" value="UVRD_HELICASE_ATP_BIND"/>
    <property type="match status" value="1"/>
</dbReference>
<dbReference type="OrthoDB" id="3156807at2759"/>
<feature type="compositionally biased region" description="Polar residues" evidence="6">
    <location>
        <begin position="141"/>
        <end position="150"/>
    </location>
</feature>
<keyword evidence="2 5" id="KW-0378">Hydrolase</keyword>
<evidence type="ECO:0000256" key="5">
    <source>
        <dbReference type="PROSITE-ProRule" id="PRU00560"/>
    </source>
</evidence>
<dbReference type="SUPFAM" id="SSF52540">
    <property type="entry name" value="P-loop containing nucleoside triphosphate hydrolases"/>
    <property type="match status" value="1"/>
</dbReference>
<feature type="region of interest" description="Disordered" evidence="6">
    <location>
        <begin position="141"/>
        <end position="167"/>
    </location>
</feature>
<evidence type="ECO:0000256" key="1">
    <source>
        <dbReference type="ARBA" id="ARBA00022741"/>
    </source>
</evidence>
<keyword evidence="9" id="KW-1185">Reference proteome</keyword>
<proteinExistence type="predicted"/>
<keyword evidence="1 5" id="KW-0547">Nucleotide-binding</keyword>
<feature type="domain" description="UvrD-like helicase ATP-binding" evidence="7">
    <location>
        <begin position="478"/>
        <end position="844"/>
    </location>
</feature>
<dbReference type="InterPro" id="IPR014016">
    <property type="entry name" value="UvrD-like_ATP-bd"/>
</dbReference>
<dbReference type="InterPro" id="IPR039904">
    <property type="entry name" value="TRANK1"/>
</dbReference>
<sequence length="2118" mass="238567">MPPYRADLFAGRGLGTLDAVEDALIELEGSLYQKNIPNVLEYALGEQAGQAQAVLAAAVSRIPRDAIDPWIASFPLNIEDYPNSLHSQVINALSGFVVFRIDRTADHEQFTLAHRMVETFNASSDDLIELCKQARIVTRNNSTASPSSPTWAKMSQKAKRNSRRMSTSVKVASRGIDTINWAALGVDPPDTIEVAESVVDYILGSLKTTLEHYVSILQSQAQSEYLKRQLIVESEPDEVVSKPAVVLEPEDTTIHHGPVSAFPQVRPMKAALYFDSPKGFGPWTITMGETATKFLRTMRSKDKETLRIIIGKMKDLSTGHFSSDNQKRLKGPSADVPVFEAKATGDLRVVYHIDLIPLDRGDGETQVIKIFGIYTHAQMDHRMWEAISSQLGRKGTEYCKRSGRRERSSVHANRDMFEPAVFTDSSEEVMSPVIEPRLPIQSKTDAERVQSRLTVEKTVSFSQPLLNAILADIDTTLPHLVSHQEQEIIESTASCYVIGRSGTGKTTTMLFKMLLVEQTHPDDQPRPRQVFITKSHILAKKVQEYFNSLTESLSLASMTLPELKARVQVPEWDQFAEDEMLFELADDRSDTRQDLPGRFSELNDEHFPLFLTYDKLCTLIEGDIVAMAGKSVIRAGGTKKMISFKDSASEAFLAKYWPRFSETRSNKLDAGLVFSEILGVIKGSEECLSEDNRCLSRAQYMNLAEGRASTLAERAEDIYSMFEAYQRMKAQNQAFDVADRTHDIIRFFADFGVPGTPFDRLYVDEVQDNLLIDTMVLRALCSSSFGLFWAGDTAQTISEGSSFRFDDLKAFQHRLEMRRRADLLDHGASCRPQLFTLAVNYRSHAGIVNCARSVVDLIHTFWPNSIDKLAPEVGLSDGLKPVFFDNQDPEQLDHFIFGVAGSEIQFGAQQCIIVRNREAQDRLRQQVGDVGMILTIYESKGLEFNDVLLYDFFADSSVSNWRVVLNAIKDWCGEPLPTFAGEKHASICSELKSLYVALTRARNKVWIADATGVGEPMRQYWTILNLIENFKYTPGISVPQLADSSSSDNEWKKQGETMLLRKNYYNAKICFTRAKLPAMAALANAYNMRQQAWEIPESPPSRLQDRLQALRAAGTAFLGCANDPRGKNHRRSFNIAAQCFEDGGDTIGAARAYRSAGEFDKSVTLFRDLKEFDDAVEIVEAHREEMQIELVESVYKRARLEYFQTEAIDKGLRLFKSTELALEYLDERGLDVARATVLEARGDVSEAAELHYSEGRREQAISLLLSANDSGAVQKGIKYLIDELWRYYSFSITASTLLEDEKTQELLHLARTVDYAKAAKGDAYKLAMFLAIASPSVVRGNLLGMGRRFLHDGDRACALLCLDHLFSEPPESSDSWLYMIIENMSSFLLYADNLSKVAWQANPADDPSLARLFDFARVSENTIVLRRGTFLHDSYYEHSGTDIDLTIDQFERHFRRTLVTRLGEKGREIDSVYSRSAAFNPCIAHAVFRKCRHESCPRAHLEAADLNSDLYNQRVRVQFLRMRIFQTLRQAESTAISTKLMIIELYEILFPPHPALGSFSMLDLRFPDAEGALTLLRSWIESTFYLQRFHPTVAFVTDVLRMGTLAHTFDRSRVLPQADSYINRAPFWTTQDPSGLIGCAVTLFESMSGQQIEDSARAMAYMLNRRVPIDIDVLCDFVDHICSCLVLFNPALPPNDFNSITLPKAWLVKFFSMGTGRFNRDMKLRHTHFNGFLLCLGQVLTQLFVGSGWCEGGRGEYLLYRDLNVADPRVGPLTRNLYILRIIRAMCLLGSNMPKFRATVSTNIFTLSQLYGHIPRLYQGFVTAASSSDWKFLERALDESYESDPFDTLVQLRRRKYLGTQTRLDARRHLVYTSPKDILALLGGRPNPLGESDAVERDEVAEAMGMAGPTGQIELPAENDDSDDEDAEMVVVNPHVAPSEEEQKAAEVLVRVWRSYLRRRGQITHVGIEGTRRQIFTSYRNIDMADRSYRMLALGPLVHVIVCLDIVKTEVPLRKKEVKKLAAEASSEEMDMMEEMLTQTQRISKAVNMLHAKLKPSSPIHQACPQEHLLKLVEDAIEVLLQVPCTFAALEKMAEDLLLARSAFFGRPPSVLQSLAAE</sequence>
<dbReference type="STRING" id="1314674.A0A0D7BRA5"/>
<organism evidence="8 9">
    <name type="scientific">Cylindrobasidium torrendii FP15055 ss-10</name>
    <dbReference type="NCBI Taxonomy" id="1314674"/>
    <lineage>
        <taxon>Eukaryota</taxon>
        <taxon>Fungi</taxon>
        <taxon>Dikarya</taxon>
        <taxon>Basidiomycota</taxon>
        <taxon>Agaricomycotina</taxon>
        <taxon>Agaricomycetes</taxon>
        <taxon>Agaricomycetidae</taxon>
        <taxon>Agaricales</taxon>
        <taxon>Marasmiineae</taxon>
        <taxon>Physalacriaceae</taxon>
        <taxon>Cylindrobasidium</taxon>
    </lineage>
</organism>
<evidence type="ECO:0000256" key="6">
    <source>
        <dbReference type="SAM" id="MobiDB-lite"/>
    </source>
</evidence>
<dbReference type="PANTHER" id="PTHR21529">
    <property type="entry name" value="MAMMARY TURMOR VIRUS RECEPTOR HOMOLOG 1, 2 MTVR1, 2"/>
    <property type="match status" value="1"/>
</dbReference>
<evidence type="ECO:0000313" key="9">
    <source>
        <dbReference type="Proteomes" id="UP000054007"/>
    </source>
</evidence>
<dbReference type="Proteomes" id="UP000054007">
    <property type="component" value="Unassembled WGS sequence"/>
</dbReference>
<evidence type="ECO:0000259" key="7">
    <source>
        <dbReference type="PROSITE" id="PS51198"/>
    </source>
</evidence>
<dbReference type="InterPro" id="IPR027417">
    <property type="entry name" value="P-loop_NTPase"/>
</dbReference>
<name>A0A0D7BRA5_9AGAR</name>
<dbReference type="Gene3D" id="3.40.50.300">
    <property type="entry name" value="P-loop containing nucleotide triphosphate hydrolases"/>
    <property type="match status" value="2"/>
</dbReference>
<evidence type="ECO:0000256" key="3">
    <source>
        <dbReference type="ARBA" id="ARBA00022806"/>
    </source>
</evidence>
<dbReference type="EMBL" id="KN880441">
    <property type="protein sequence ID" value="KIY72674.1"/>
    <property type="molecule type" value="Genomic_DNA"/>
</dbReference>
<gene>
    <name evidence="8" type="ORF">CYLTODRAFT_449643</name>
</gene>
<dbReference type="GO" id="GO:0016787">
    <property type="term" value="F:hydrolase activity"/>
    <property type="evidence" value="ECO:0007669"/>
    <property type="project" value="UniProtKB-UniRule"/>
</dbReference>
<keyword evidence="4 5" id="KW-0067">ATP-binding</keyword>
<protein>
    <recommendedName>
        <fullName evidence="7">UvrD-like helicase ATP-binding domain-containing protein</fullName>
    </recommendedName>
</protein>
<dbReference type="GO" id="GO:0005524">
    <property type="term" value="F:ATP binding"/>
    <property type="evidence" value="ECO:0007669"/>
    <property type="project" value="UniProtKB-UniRule"/>
</dbReference>
<reference evidence="8 9" key="1">
    <citation type="journal article" date="2015" name="Fungal Genet. Biol.">
        <title>Evolution of novel wood decay mechanisms in Agaricales revealed by the genome sequences of Fistulina hepatica and Cylindrobasidium torrendii.</title>
        <authorList>
            <person name="Floudas D."/>
            <person name="Held B.W."/>
            <person name="Riley R."/>
            <person name="Nagy L.G."/>
            <person name="Koehler G."/>
            <person name="Ransdell A.S."/>
            <person name="Younus H."/>
            <person name="Chow J."/>
            <person name="Chiniquy J."/>
            <person name="Lipzen A."/>
            <person name="Tritt A."/>
            <person name="Sun H."/>
            <person name="Haridas S."/>
            <person name="LaButti K."/>
            <person name="Ohm R.A."/>
            <person name="Kues U."/>
            <person name="Blanchette R.A."/>
            <person name="Grigoriev I.V."/>
            <person name="Minto R.E."/>
            <person name="Hibbett D.S."/>
        </authorList>
    </citation>
    <scope>NUCLEOTIDE SEQUENCE [LARGE SCALE GENOMIC DNA]</scope>
    <source>
        <strain evidence="8 9">FP15055 ss-10</strain>
    </source>
</reference>
<keyword evidence="3 5" id="KW-0347">Helicase</keyword>
<evidence type="ECO:0000256" key="2">
    <source>
        <dbReference type="ARBA" id="ARBA00022801"/>
    </source>
</evidence>
<feature type="binding site" evidence="5">
    <location>
        <begin position="499"/>
        <end position="506"/>
    </location>
    <ligand>
        <name>ATP</name>
        <dbReference type="ChEBI" id="CHEBI:30616"/>
    </ligand>
</feature>
<dbReference type="PANTHER" id="PTHR21529:SF4">
    <property type="entry name" value="TPR AND ANKYRIN REPEAT-CONTAINING PROTEIN 1"/>
    <property type="match status" value="1"/>
</dbReference>
<evidence type="ECO:0000256" key="4">
    <source>
        <dbReference type="ARBA" id="ARBA00022840"/>
    </source>
</evidence>